<reference evidence="11" key="1">
    <citation type="submission" date="2010-07" db="EMBL/GenBank/DDBJ databases">
        <title>The genome sequence of Gaeumannomyces graminis var. tritici strain R3-111a-1.</title>
        <authorList>
            <consortium name="The Broad Institute Genome Sequencing Platform"/>
            <person name="Ma L.-J."/>
            <person name="Dead R."/>
            <person name="Young S."/>
            <person name="Zeng Q."/>
            <person name="Koehrsen M."/>
            <person name="Alvarado L."/>
            <person name="Berlin A."/>
            <person name="Chapman S.B."/>
            <person name="Chen Z."/>
            <person name="Freedman E."/>
            <person name="Gellesch M."/>
            <person name="Goldberg J."/>
            <person name="Griggs A."/>
            <person name="Gujja S."/>
            <person name="Heilman E.R."/>
            <person name="Heiman D."/>
            <person name="Hepburn T."/>
            <person name="Howarth C."/>
            <person name="Jen D."/>
            <person name="Larson L."/>
            <person name="Mehta T."/>
            <person name="Neiman D."/>
            <person name="Pearson M."/>
            <person name="Roberts A."/>
            <person name="Saif S."/>
            <person name="Shea T."/>
            <person name="Shenoy N."/>
            <person name="Sisk P."/>
            <person name="Stolte C."/>
            <person name="Sykes S."/>
            <person name="Walk T."/>
            <person name="White J."/>
            <person name="Yandava C."/>
            <person name="Haas B."/>
            <person name="Nusbaum C."/>
            <person name="Birren B."/>
        </authorList>
    </citation>
    <scope>NUCLEOTIDE SEQUENCE [LARGE SCALE GENOMIC DNA]</scope>
    <source>
        <strain evidence="11">R3-111a-1</strain>
    </source>
</reference>
<feature type="compositionally biased region" description="Gly residues" evidence="6">
    <location>
        <begin position="288"/>
        <end position="304"/>
    </location>
</feature>
<evidence type="ECO:0000313" key="11">
    <source>
        <dbReference type="Proteomes" id="UP000006039"/>
    </source>
</evidence>
<reference evidence="9" key="2">
    <citation type="submission" date="2010-07" db="EMBL/GenBank/DDBJ databases">
        <authorList>
            <consortium name="The Broad Institute Genome Sequencing Platform"/>
            <consortium name="Broad Institute Genome Sequencing Center for Infectious Disease"/>
            <person name="Ma L.-J."/>
            <person name="Dead R."/>
            <person name="Young S."/>
            <person name="Zeng Q."/>
            <person name="Koehrsen M."/>
            <person name="Alvarado L."/>
            <person name="Berlin A."/>
            <person name="Chapman S.B."/>
            <person name="Chen Z."/>
            <person name="Freedman E."/>
            <person name="Gellesch M."/>
            <person name="Goldberg J."/>
            <person name="Griggs A."/>
            <person name="Gujja S."/>
            <person name="Heilman E.R."/>
            <person name="Heiman D."/>
            <person name="Hepburn T."/>
            <person name="Howarth C."/>
            <person name="Jen D."/>
            <person name="Larson L."/>
            <person name="Mehta T."/>
            <person name="Neiman D."/>
            <person name="Pearson M."/>
            <person name="Roberts A."/>
            <person name="Saif S."/>
            <person name="Shea T."/>
            <person name="Shenoy N."/>
            <person name="Sisk P."/>
            <person name="Stolte C."/>
            <person name="Sykes S."/>
            <person name="Walk T."/>
            <person name="White J."/>
            <person name="Yandava C."/>
            <person name="Haas B."/>
            <person name="Nusbaum C."/>
            <person name="Birren B."/>
        </authorList>
    </citation>
    <scope>NUCLEOTIDE SEQUENCE</scope>
    <source>
        <strain evidence="9">R3-111a-1</strain>
    </source>
</reference>
<dbReference type="Pfam" id="PF20684">
    <property type="entry name" value="Fung_rhodopsin"/>
    <property type="match status" value="1"/>
</dbReference>
<reference evidence="9" key="3">
    <citation type="submission" date="2010-09" db="EMBL/GenBank/DDBJ databases">
        <title>Annotation of Gaeumannomyces graminis var. tritici R3-111a-1.</title>
        <authorList>
            <consortium name="The Broad Institute Genome Sequencing Platform"/>
            <person name="Ma L.-J."/>
            <person name="Dead R."/>
            <person name="Young S.K."/>
            <person name="Zeng Q."/>
            <person name="Gargeya S."/>
            <person name="Fitzgerald M."/>
            <person name="Haas B."/>
            <person name="Abouelleil A."/>
            <person name="Alvarado L."/>
            <person name="Arachchi H.M."/>
            <person name="Berlin A."/>
            <person name="Brown A."/>
            <person name="Chapman S.B."/>
            <person name="Chen Z."/>
            <person name="Dunbar C."/>
            <person name="Freedman E."/>
            <person name="Gearin G."/>
            <person name="Gellesch M."/>
            <person name="Goldberg J."/>
            <person name="Griggs A."/>
            <person name="Gujja S."/>
            <person name="Heiman D."/>
            <person name="Howarth C."/>
            <person name="Larson L."/>
            <person name="Lui A."/>
            <person name="MacDonald P.J.P."/>
            <person name="Mehta T."/>
            <person name="Montmayeur A."/>
            <person name="Murphy C."/>
            <person name="Neiman D."/>
            <person name="Pearson M."/>
            <person name="Priest M."/>
            <person name="Roberts A."/>
            <person name="Saif S."/>
            <person name="Shea T."/>
            <person name="Shenoy N."/>
            <person name="Sisk P."/>
            <person name="Stolte C."/>
            <person name="Sykes S."/>
            <person name="Yandava C."/>
            <person name="Wortman J."/>
            <person name="Nusbaum C."/>
            <person name="Birren B."/>
        </authorList>
    </citation>
    <scope>NUCLEOTIDE SEQUENCE</scope>
    <source>
        <strain evidence="9">R3-111a-1</strain>
    </source>
</reference>
<evidence type="ECO:0000313" key="9">
    <source>
        <dbReference type="EMBL" id="EJT76539.1"/>
    </source>
</evidence>
<dbReference type="EMBL" id="GL385397">
    <property type="protein sequence ID" value="EJT76539.1"/>
    <property type="molecule type" value="Genomic_DNA"/>
</dbReference>
<keyword evidence="2 7" id="KW-0812">Transmembrane</keyword>
<keyword evidence="3 7" id="KW-1133">Transmembrane helix</keyword>
<dbReference type="Proteomes" id="UP000006039">
    <property type="component" value="Unassembled WGS sequence"/>
</dbReference>
<evidence type="ECO:0000256" key="7">
    <source>
        <dbReference type="SAM" id="Phobius"/>
    </source>
</evidence>
<dbReference type="EnsemblFungi" id="EJT76539">
    <property type="protein sequence ID" value="EJT76539"/>
    <property type="gene ID" value="GGTG_06458"/>
</dbReference>
<dbReference type="eggNOG" id="ENOG502RYN6">
    <property type="taxonomic scope" value="Eukaryota"/>
</dbReference>
<feature type="region of interest" description="Disordered" evidence="6">
    <location>
        <begin position="288"/>
        <end position="308"/>
    </location>
</feature>
<evidence type="ECO:0000256" key="6">
    <source>
        <dbReference type="SAM" id="MobiDB-lite"/>
    </source>
</evidence>
<evidence type="ECO:0000256" key="3">
    <source>
        <dbReference type="ARBA" id="ARBA00022989"/>
    </source>
</evidence>
<reference evidence="10" key="4">
    <citation type="journal article" date="2015" name="G3 (Bethesda)">
        <title>Genome sequences of three phytopathogenic species of the Magnaporthaceae family of fungi.</title>
        <authorList>
            <person name="Okagaki L.H."/>
            <person name="Nunes C.C."/>
            <person name="Sailsbery J."/>
            <person name="Clay B."/>
            <person name="Brown D."/>
            <person name="John T."/>
            <person name="Oh Y."/>
            <person name="Young N."/>
            <person name="Fitzgerald M."/>
            <person name="Haas B.J."/>
            <person name="Zeng Q."/>
            <person name="Young S."/>
            <person name="Adiconis X."/>
            <person name="Fan L."/>
            <person name="Levin J.Z."/>
            <person name="Mitchell T.K."/>
            <person name="Okubara P.A."/>
            <person name="Farman M.L."/>
            <person name="Kohn L.M."/>
            <person name="Birren B."/>
            <person name="Ma L.-J."/>
            <person name="Dean R.A."/>
        </authorList>
    </citation>
    <scope>NUCLEOTIDE SEQUENCE</scope>
    <source>
        <strain evidence="10">R3-111a-1</strain>
    </source>
</reference>
<dbReference type="InterPro" id="IPR052337">
    <property type="entry name" value="SAT4-like"/>
</dbReference>
<dbReference type="AlphaFoldDB" id="J3NYV6"/>
<dbReference type="GO" id="GO:0016020">
    <property type="term" value="C:membrane"/>
    <property type="evidence" value="ECO:0007669"/>
    <property type="project" value="UniProtKB-SubCell"/>
</dbReference>
<evidence type="ECO:0000256" key="1">
    <source>
        <dbReference type="ARBA" id="ARBA00004141"/>
    </source>
</evidence>
<protein>
    <recommendedName>
        <fullName evidence="8">Rhodopsin domain-containing protein</fullName>
    </recommendedName>
</protein>
<dbReference type="STRING" id="644352.J3NYV6"/>
<name>J3NYV6_GAET3</name>
<feature type="transmembrane region" description="Helical" evidence="7">
    <location>
        <begin position="186"/>
        <end position="208"/>
    </location>
</feature>
<dbReference type="RefSeq" id="XP_009222539.1">
    <property type="nucleotide sequence ID" value="XM_009224275.1"/>
</dbReference>
<reference evidence="10" key="5">
    <citation type="submission" date="2018-04" db="UniProtKB">
        <authorList>
            <consortium name="EnsemblFungi"/>
        </authorList>
    </citation>
    <scope>IDENTIFICATION</scope>
    <source>
        <strain evidence="10">R3-111a-1</strain>
    </source>
</reference>
<dbReference type="GeneID" id="20346916"/>
<evidence type="ECO:0000256" key="5">
    <source>
        <dbReference type="ARBA" id="ARBA00038359"/>
    </source>
</evidence>
<evidence type="ECO:0000313" key="10">
    <source>
        <dbReference type="EnsemblFungi" id="EJT76539"/>
    </source>
</evidence>
<dbReference type="HOGENOM" id="CLU_670930_0_0_1"/>
<sequence>MMLLPPFRPCSILHLPSKPPDHLRFCPWGHGRNYHSDERPLRTATLCRPHTFGIQVKEVGIASLATAAAGGSRSRHARDNAKGDLDAEFVEMSKYRQVSIFANCRPFSGYWAMPPPNAQCATLQRYSVVQACFNISSDLLMLWVPIPLILKAMLLSIFSFGGFVIVAAVLTKVFNLSNVWDPQHMLWYMREASVAIYVANIPVLWPVLRDWCPCLRRLFAGGARVGESTLYRRKLGIFSSWSGSGGTTAVSRTAPGGAGESRRGFRSWPRTGCHSVMEHGMEMGLKDVGGGGGAAGGGSRGRGGSSSMERILAPLPPACLAPPLSPAEVLAFAGLNRSEVRALETKDRTLAEFPGGGFCASAIHVQRTVEVTAEDRDQDAALDGRRGGADIYNWEQNGASNHRVGVYAGR</sequence>
<evidence type="ECO:0000259" key="8">
    <source>
        <dbReference type="Pfam" id="PF20684"/>
    </source>
</evidence>
<keyword evidence="11" id="KW-1185">Reference proteome</keyword>
<feature type="transmembrane region" description="Helical" evidence="7">
    <location>
        <begin position="148"/>
        <end position="174"/>
    </location>
</feature>
<comment type="subcellular location">
    <subcellularLocation>
        <location evidence="1">Membrane</location>
        <topology evidence="1">Multi-pass membrane protein</topology>
    </subcellularLocation>
</comment>
<organism evidence="9">
    <name type="scientific">Gaeumannomyces tritici (strain R3-111a-1)</name>
    <name type="common">Wheat and barley take-all root rot fungus</name>
    <name type="synonym">Gaeumannomyces graminis var. tritici</name>
    <dbReference type="NCBI Taxonomy" id="644352"/>
    <lineage>
        <taxon>Eukaryota</taxon>
        <taxon>Fungi</taxon>
        <taxon>Dikarya</taxon>
        <taxon>Ascomycota</taxon>
        <taxon>Pezizomycotina</taxon>
        <taxon>Sordariomycetes</taxon>
        <taxon>Sordariomycetidae</taxon>
        <taxon>Magnaporthales</taxon>
        <taxon>Magnaporthaceae</taxon>
        <taxon>Gaeumannomyces</taxon>
    </lineage>
</organism>
<proteinExistence type="inferred from homology"/>
<dbReference type="VEuPathDB" id="FungiDB:GGTG_06458"/>
<comment type="similarity">
    <text evidence="5">Belongs to the SAT4 family.</text>
</comment>
<gene>
    <name evidence="10" type="primary">20346916</name>
    <name evidence="9" type="ORF">GGTG_06458</name>
</gene>
<evidence type="ECO:0000256" key="4">
    <source>
        <dbReference type="ARBA" id="ARBA00023136"/>
    </source>
</evidence>
<dbReference type="OrthoDB" id="3903189at2759"/>
<dbReference type="PANTHER" id="PTHR33048">
    <property type="entry name" value="PTH11-LIKE INTEGRAL MEMBRANE PROTEIN (AFU_ORTHOLOGUE AFUA_5G11245)"/>
    <property type="match status" value="1"/>
</dbReference>
<accession>J3NYV6</accession>
<dbReference type="PANTHER" id="PTHR33048:SF149">
    <property type="entry name" value="UBID FAMILY DECARBOXYLASE"/>
    <property type="match status" value="1"/>
</dbReference>
<evidence type="ECO:0000256" key="2">
    <source>
        <dbReference type="ARBA" id="ARBA00022692"/>
    </source>
</evidence>
<dbReference type="InterPro" id="IPR049326">
    <property type="entry name" value="Rhodopsin_dom_fungi"/>
</dbReference>
<keyword evidence="4 7" id="KW-0472">Membrane</keyword>
<feature type="domain" description="Rhodopsin" evidence="8">
    <location>
        <begin position="99"/>
        <end position="209"/>
    </location>
</feature>